<dbReference type="Proteomes" id="UP000324897">
    <property type="component" value="Unassembled WGS sequence"/>
</dbReference>
<keyword evidence="4" id="KW-0547">Nucleotide-binding</keyword>
<keyword evidence="2" id="KW-0433">Leucine-rich repeat</keyword>
<dbReference type="Pfam" id="PF18052">
    <property type="entry name" value="Rx_N"/>
    <property type="match status" value="1"/>
</dbReference>
<dbReference type="InterPro" id="IPR032675">
    <property type="entry name" value="LRR_dom_sf"/>
</dbReference>
<evidence type="ECO:0000256" key="6">
    <source>
        <dbReference type="ARBA" id="ARBA00023054"/>
    </source>
</evidence>
<dbReference type="AlphaFoldDB" id="A0A5J9W744"/>
<dbReference type="PANTHER" id="PTHR23155:SF906">
    <property type="entry name" value="OS08G0205100 PROTEIN"/>
    <property type="match status" value="1"/>
</dbReference>
<evidence type="ECO:0000256" key="5">
    <source>
        <dbReference type="ARBA" id="ARBA00022821"/>
    </source>
</evidence>
<dbReference type="InterPro" id="IPR038005">
    <property type="entry name" value="RX-like_CC"/>
</dbReference>
<evidence type="ECO:0000256" key="3">
    <source>
        <dbReference type="ARBA" id="ARBA00022737"/>
    </source>
</evidence>
<evidence type="ECO:0000259" key="10">
    <source>
        <dbReference type="Pfam" id="PF23559"/>
    </source>
</evidence>
<dbReference type="PRINTS" id="PR00364">
    <property type="entry name" value="DISEASERSIST"/>
</dbReference>
<dbReference type="InterPro" id="IPR002182">
    <property type="entry name" value="NB-ARC"/>
</dbReference>
<dbReference type="SUPFAM" id="SSF52058">
    <property type="entry name" value="L domain-like"/>
    <property type="match status" value="1"/>
</dbReference>
<dbReference type="Pfam" id="PF23559">
    <property type="entry name" value="WHD_DRP"/>
    <property type="match status" value="1"/>
</dbReference>
<protein>
    <recommendedName>
        <fullName evidence="14">AAA+ ATPase domain-containing protein</fullName>
    </recommendedName>
</protein>
<feature type="domain" description="NB-ARC" evidence="8">
    <location>
        <begin position="170"/>
        <end position="348"/>
    </location>
</feature>
<comment type="similarity">
    <text evidence="1">Belongs to the disease resistance NB-LRR family.</text>
</comment>
<keyword evidence="5" id="KW-0611">Plant defense</keyword>
<gene>
    <name evidence="12" type="ORF">EJB05_10270</name>
</gene>
<dbReference type="GO" id="GO:0009626">
    <property type="term" value="P:plant-type hypersensitive response"/>
    <property type="evidence" value="ECO:0007669"/>
    <property type="project" value="UniProtKB-ARBA"/>
</dbReference>
<keyword evidence="3" id="KW-0677">Repeat</keyword>
<dbReference type="SUPFAM" id="SSF52540">
    <property type="entry name" value="P-loop containing nucleoside triphosphate hydrolases"/>
    <property type="match status" value="1"/>
</dbReference>
<dbReference type="Gene3D" id="1.10.10.10">
    <property type="entry name" value="Winged helix-like DNA-binding domain superfamily/Winged helix DNA-binding domain"/>
    <property type="match status" value="1"/>
</dbReference>
<feature type="domain" description="Disease resistance N-terminal" evidence="9">
    <location>
        <begin position="12"/>
        <end position="95"/>
    </location>
</feature>
<dbReference type="InterPro" id="IPR036388">
    <property type="entry name" value="WH-like_DNA-bd_sf"/>
</dbReference>
<dbReference type="SUPFAM" id="SSF52047">
    <property type="entry name" value="RNI-like"/>
    <property type="match status" value="1"/>
</dbReference>
<dbReference type="GO" id="GO:0002758">
    <property type="term" value="P:innate immune response-activating signaling pathway"/>
    <property type="evidence" value="ECO:0007669"/>
    <property type="project" value="UniProtKB-ARBA"/>
</dbReference>
<dbReference type="InterPro" id="IPR041118">
    <property type="entry name" value="Rx_N"/>
</dbReference>
<evidence type="ECO:0000259" key="9">
    <source>
        <dbReference type="Pfam" id="PF18052"/>
    </source>
</evidence>
<dbReference type="InterPro" id="IPR044974">
    <property type="entry name" value="Disease_R_plants"/>
</dbReference>
<keyword evidence="6 7" id="KW-0175">Coiled coil</keyword>
<accession>A0A5J9W744</accession>
<evidence type="ECO:0000259" key="11">
    <source>
        <dbReference type="Pfam" id="PF23598"/>
    </source>
</evidence>
<dbReference type="OrthoDB" id="644366at2759"/>
<dbReference type="Gramene" id="TVU43777">
    <property type="protein sequence ID" value="TVU43777"/>
    <property type="gene ID" value="EJB05_10270"/>
</dbReference>
<evidence type="ECO:0000313" key="12">
    <source>
        <dbReference type="EMBL" id="TVU43777.1"/>
    </source>
</evidence>
<dbReference type="FunFam" id="1.10.10.10:FF:000322">
    <property type="entry name" value="Probable disease resistance protein At1g63360"/>
    <property type="match status" value="1"/>
</dbReference>
<evidence type="ECO:0000313" key="13">
    <source>
        <dbReference type="Proteomes" id="UP000324897"/>
    </source>
</evidence>
<feature type="domain" description="Disease resistance protein winged helix" evidence="10">
    <location>
        <begin position="439"/>
        <end position="512"/>
    </location>
</feature>
<dbReference type="InterPro" id="IPR055414">
    <property type="entry name" value="LRR_R13L4/SHOC2-like"/>
</dbReference>
<dbReference type="GO" id="GO:0043531">
    <property type="term" value="F:ADP binding"/>
    <property type="evidence" value="ECO:0007669"/>
    <property type="project" value="InterPro"/>
</dbReference>
<dbReference type="EMBL" id="RWGY01000005">
    <property type="protein sequence ID" value="TVU43777.1"/>
    <property type="molecule type" value="Genomic_DNA"/>
</dbReference>
<evidence type="ECO:0000256" key="2">
    <source>
        <dbReference type="ARBA" id="ARBA00022614"/>
    </source>
</evidence>
<dbReference type="CDD" id="cd14798">
    <property type="entry name" value="RX-CC_like"/>
    <property type="match status" value="1"/>
</dbReference>
<dbReference type="Pfam" id="PF23598">
    <property type="entry name" value="LRR_14"/>
    <property type="match status" value="2"/>
</dbReference>
<evidence type="ECO:0000256" key="1">
    <source>
        <dbReference type="ARBA" id="ARBA00008894"/>
    </source>
</evidence>
<evidence type="ECO:0000256" key="7">
    <source>
        <dbReference type="SAM" id="Coils"/>
    </source>
</evidence>
<proteinExistence type="inferred from homology"/>
<sequence length="1178" mass="132696">MADIAVSVSMGVMKPLLGKLAMLMGDEYKKLKGLRKEVSFLNRELSDMNALLKKMDEADELDPQAQNWRKDIIDMSYDIEDYIDDFMDRIGEARDKVGVLRKASHYLRTFKDRRRLASQFQDIKTLVIEAGDRRKRYMLDQCITSTTHVVVDPRLSVLYQKSASLVGIDSQKEAIVKWVMDEGQELEVMSIVGFGGLGKTTLVNEVYREVGGKFSCKALVSVSKKPDIIKLLNSLLQGIDIIKLLNSLRLQLGLQPYSHDCEPQDLINSIREHLQGMRSLIIVDDLWDIPAWNAIRWAFPPNNQHSRVMITTRIEDVAGECCGNHGFIHNMKPLSEEDSRKLFFDRIFGSEDACPPDFIEVSSKILKKCGGLPLAIITMASMLASQHKRSKGQWEYIQKSLAPEFATNPTYEDMMRIIDLSYKNLPHHLKACFLYLGTYPEDHKIKRVELVRRWVAEGFVSSSHGQSAWDVADSYFCELVNRSMIQPAYEDWDDIGIEVTHCRVHDMMLELAVRKCREDNFISFIDDPQMTMPKGQDKVIRRLTVDLRGQEGKMTVMANTRHLSQVRSLSIVGGKCRIPDLLEFKFMQVLSLDVHTEIDLTGINHLSQLRYLRIKGTGIKVVRPAQIRGLRFLETLDLSKLSLFDGLIEIADVPCLSHVSVNWATRVRLPDDINKVKSLLTLSGFDLGMSSIESVTGLGELTALTELFLYYKGKTEDNNWGIVSLIAALVTSLKKLGNLKNLRLWNHSSKVYSCDALLKSSFSPPFCNIEQLYPILLIFSSFPRWIGHLSCLRELVLQVKQMHQEDFDIIGIKLTSLVEFNLRIICIPTERIMIGGSTGFKVLREFVFDCDGVSCLTFEAGAMPDLQQLELSVDPHEWDKATPVGLQHLPSLKKIRVRHAKPSRDMRPSEEKDTKMMSVFQEVADALPTGPAVDVDTYPSIRYEEAGLTLSEPAEPLLPASARRYSSRRGLPPCATGSSVTLGDLLRSSSQLREDGDVLGVTLTLLMRVKGGYGNKVLLPAQIQGLRYLETLDLSELHYFDGVAEIADVPSLSHVSVHWDRNLRLPDGIDKAKALFTLNGFYLEKSSIESVTGLGELTALSELFLRSTRDNDGGVVTLIAALVTSLKKLGNLKNLRLWSSPSFKVYSGDALLESSFSPPFCNIERLDLDLLIFSSFPR</sequence>
<dbReference type="Pfam" id="PF00931">
    <property type="entry name" value="NB-ARC"/>
    <property type="match status" value="1"/>
</dbReference>
<dbReference type="InterPro" id="IPR058922">
    <property type="entry name" value="WHD_DRP"/>
</dbReference>
<dbReference type="GO" id="GO:0042742">
    <property type="term" value="P:defense response to bacterium"/>
    <property type="evidence" value="ECO:0007669"/>
    <property type="project" value="UniProtKB-ARBA"/>
</dbReference>
<feature type="domain" description="Disease resistance R13L4/SHOC-2-like LRR" evidence="11">
    <location>
        <begin position="1019"/>
        <end position="1177"/>
    </location>
</feature>
<evidence type="ECO:0000256" key="4">
    <source>
        <dbReference type="ARBA" id="ARBA00022741"/>
    </source>
</evidence>
<reference evidence="12 13" key="1">
    <citation type="journal article" date="2019" name="Sci. Rep.">
        <title>A high-quality genome of Eragrostis curvula grass provides insights into Poaceae evolution and supports new strategies to enhance forage quality.</title>
        <authorList>
            <person name="Carballo J."/>
            <person name="Santos B.A.C.M."/>
            <person name="Zappacosta D."/>
            <person name="Garbus I."/>
            <person name="Selva J.P."/>
            <person name="Gallo C.A."/>
            <person name="Diaz A."/>
            <person name="Albertini E."/>
            <person name="Caccamo M."/>
            <person name="Echenique V."/>
        </authorList>
    </citation>
    <scope>NUCLEOTIDE SEQUENCE [LARGE SCALE GENOMIC DNA]</scope>
    <source>
        <strain evidence="13">cv. Victoria</strain>
        <tissue evidence="12">Leaf</tissue>
    </source>
</reference>
<feature type="coiled-coil region" evidence="7">
    <location>
        <begin position="31"/>
        <end position="61"/>
    </location>
</feature>
<keyword evidence="13" id="KW-1185">Reference proteome</keyword>
<dbReference type="Gene3D" id="3.80.10.10">
    <property type="entry name" value="Ribonuclease Inhibitor"/>
    <property type="match status" value="2"/>
</dbReference>
<feature type="domain" description="Disease resistance R13L4/SHOC-2-like LRR" evidence="11">
    <location>
        <begin position="565"/>
        <end position="907"/>
    </location>
</feature>
<organism evidence="12 13">
    <name type="scientific">Eragrostis curvula</name>
    <name type="common">weeping love grass</name>
    <dbReference type="NCBI Taxonomy" id="38414"/>
    <lineage>
        <taxon>Eukaryota</taxon>
        <taxon>Viridiplantae</taxon>
        <taxon>Streptophyta</taxon>
        <taxon>Embryophyta</taxon>
        <taxon>Tracheophyta</taxon>
        <taxon>Spermatophyta</taxon>
        <taxon>Magnoliopsida</taxon>
        <taxon>Liliopsida</taxon>
        <taxon>Poales</taxon>
        <taxon>Poaceae</taxon>
        <taxon>PACMAD clade</taxon>
        <taxon>Chloridoideae</taxon>
        <taxon>Eragrostideae</taxon>
        <taxon>Eragrostidinae</taxon>
        <taxon>Eragrostis</taxon>
    </lineage>
</organism>
<dbReference type="InterPro" id="IPR027417">
    <property type="entry name" value="P-loop_NTPase"/>
</dbReference>
<dbReference type="InterPro" id="IPR042197">
    <property type="entry name" value="Apaf_helical"/>
</dbReference>
<dbReference type="Gene3D" id="3.40.50.300">
    <property type="entry name" value="P-loop containing nucleotide triphosphate hydrolases"/>
    <property type="match status" value="1"/>
</dbReference>
<evidence type="ECO:0008006" key="14">
    <source>
        <dbReference type="Google" id="ProtNLM"/>
    </source>
</evidence>
<feature type="non-terminal residue" evidence="12">
    <location>
        <position position="1"/>
    </location>
</feature>
<comment type="caution">
    <text evidence="12">The sequence shown here is derived from an EMBL/GenBank/DDBJ whole genome shotgun (WGS) entry which is preliminary data.</text>
</comment>
<dbReference type="Gene3D" id="1.10.8.430">
    <property type="entry name" value="Helical domain of apoptotic protease-activating factors"/>
    <property type="match status" value="1"/>
</dbReference>
<name>A0A5J9W744_9POAL</name>
<dbReference type="PANTHER" id="PTHR23155">
    <property type="entry name" value="DISEASE RESISTANCE PROTEIN RP"/>
    <property type="match status" value="1"/>
</dbReference>
<evidence type="ECO:0000259" key="8">
    <source>
        <dbReference type="Pfam" id="PF00931"/>
    </source>
</evidence>
<dbReference type="Gene3D" id="1.20.5.4130">
    <property type="match status" value="1"/>
</dbReference>